<evidence type="ECO:0000256" key="1">
    <source>
        <dbReference type="SAM" id="MobiDB-lite"/>
    </source>
</evidence>
<dbReference type="InterPro" id="IPR036420">
    <property type="entry name" value="BRCT_dom_sf"/>
</dbReference>
<dbReference type="Proteomes" id="UP001054837">
    <property type="component" value="Unassembled WGS sequence"/>
</dbReference>
<evidence type="ECO:0000313" key="3">
    <source>
        <dbReference type="EMBL" id="GIY72385.1"/>
    </source>
</evidence>
<gene>
    <name evidence="3" type="primary">POLL</name>
    <name evidence="3" type="ORF">CDAR_594381</name>
</gene>
<reference evidence="3 4" key="1">
    <citation type="submission" date="2021-06" db="EMBL/GenBank/DDBJ databases">
        <title>Caerostris darwini draft genome.</title>
        <authorList>
            <person name="Kono N."/>
            <person name="Arakawa K."/>
        </authorList>
    </citation>
    <scope>NUCLEOTIDE SEQUENCE [LARGE SCALE GENOMIC DNA]</scope>
</reference>
<dbReference type="SUPFAM" id="SSF52113">
    <property type="entry name" value="BRCT domain"/>
    <property type="match status" value="1"/>
</dbReference>
<sequence>MPNCNVGNPSKRRRLNSTNSDDDTVALVCSPRLFRNKRIYVHHTVKLCRRDVLHNLINKYGGELTLVPDDRTTHILVDEGISSRSLLRSLGWTAYPPFVDVLLLNWLSASIKANRCVDPIPFEIRSTHRRYYVSDYIDIEAENAAASTTTDHNSSLAATDNAVVTTAAESIDPITLADDDVVIPVINKEGSISESSSSSSELEMLNSYFIDEEGSTYDDGKYDDETSCDDEWIRKLPNIPFNTQEFASSSVLPASFCQSESNDNSVATKTVSNEKSNSSVPCIRPNTLAARLSRLRVKRIPEHLHTQGGHTVIDLIDEDKPQEITKSVPISIPSKIADKSSANEKRIPTEFINSISENNTQYLTKKTRVKQMKYAKKTSQNSIEKHTLISSNPPELASLSETYMTYHQDDKLNIKTIKKVSSEKIESKNSDNVDLFNEVLDLTSFNKAQQVVNMVVDSVFKVELGEKIINESMADFSKNVITDDSIEETRQDKNVPNALTTDVLPKFHENVRKNINEINLEPSISNVNVEKKDKNAMGVSYSEILVENEINTSNFELKAENPLNGCSGIDMTNDKSKISIDESHQVEGVINALIIEVLLGLLENVCKSTTEISESSAEILKVKKENRASMDVLPTQPVMVDKSTTANLIEEEVDTSNHELRTKSAIEVSQEVVRISEDVTVQPYPVHLFCSNSFDPSLMEYLSCNYLDFESVEYILPEVNPPSLVHDLCYTNYILRSQLRNEAKKNLNASIESEKRKKPGSCKRPNMSGPDIFFPFPDQPCNLKNPGNLNQQSAFQLFSHP</sequence>
<keyword evidence="4" id="KW-1185">Reference proteome</keyword>
<evidence type="ECO:0000259" key="2">
    <source>
        <dbReference type="PROSITE" id="PS50172"/>
    </source>
</evidence>
<feature type="region of interest" description="Disordered" evidence="1">
    <location>
        <begin position="749"/>
        <end position="769"/>
    </location>
</feature>
<protein>
    <submittedName>
        <fullName evidence="3">DNA polymerase lambda</fullName>
    </submittedName>
</protein>
<dbReference type="PROSITE" id="PS50172">
    <property type="entry name" value="BRCT"/>
    <property type="match status" value="1"/>
</dbReference>
<proteinExistence type="predicted"/>
<comment type="caution">
    <text evidence="3">The sequence shown here is derived from an EMBL/GenBank/DDBJ whole genome shotgun (WGS) entry which is preliminary data.</text>
</comment>
<accession>A0AAV4VPU7</accession>
<name>A0AAV4VPU7_9ARAC</name>
<dbReference type="EMBL" id="BPLQ01013481">
    <property type="protein sequence ID" value="GIY72385.1"/>
    <property type="molecule type" value="Genomic_DNA"/>
</dbReference>
<organism evidence="3 4">
    <name type="scientific">Caerostris darwini</name>
    <dbReference type="NCBI Taxonomy" id="1538125"/>
    <lineage>
        <taxon>Eukaryota</taxon>
        <taxon>Metazoa</taxon>
        <taxon>Ecdysozoa</taxon>
        <taxon>Arthropoda</taxon>
        <taxon>Chelicerata</taxon>
        <taxon>Arachnida</taxon>
        <taxon>Araneae</taxon>
        <taxon>Araneomorphae</taxon>
        <taxon>Entelegynae</taxon>
        <taxon>Araneoidea</taxon>
        <taxon>Araneidae</taxon>
        <taxon>Caerostris</taxon>
    </lineage>
</organism>
<dbReference type="AlphaFoldDB" id="A0AAV4VPU7"/>
<evidence type="ECO:0000313" key="4">
    <source>
        <dbReference type="Proteomes" id="UP001054837"/>
    </source>
</evidence>
<dbReference type="InterPro" id="IPR001357">
    <property type="entry name" value="BRCT_dom"/>
</dbReference>
<dbReference type="Pfam" id="PF00533">
    <property type="entry name" value="BRCT"/>
    <property type="match status" value="1"/>
</dbReference>
<dbReference type="Gene3D" id="3.40.50.10190">
    <property type="entry name" value="BRCT domain"/>
    <property type="match status" value="1"/>
</dbReference>
<feature type="domain" description="BRCT" evidence="2">
    <location>
        <begin position="29"/>
        <end position="124"/>
    </location>
</feature>